<accession>A0AAE0SR41</accession>
<comment type="caution">
    <text evidence="1">The sequence shown here is derived from an EMBL/GenBank/DDBJ whole genome shotgun (WGS) entry which is preliminary data.</text>
</comment>
<keyword evidence="2" id="KW-1185">Reference proteome</keyword>
<reference evidence="1" key="3">
    <citation type="submission" date="2023-05" db="EMBL/GenBank/DDBJ databases">
        <authorList>
            <person name="Smith C.H."/>
        </authorList>
    </citation>
    <scope>NUCLEOTIDE SEQUENCE</scope>
    <source>
        <strain evidence="1">CHS0354</strain>
        <tissue evidence="1">Mantle</tissue>
    </source>
</reference>
<reference evidence="1" key="2">
    <citation type="journal article" date="2021" name="Genome Biol. Evol.">
        <title>Developing a high-quality reference genome for a parasitic bivalve with doubly uniparental inheritance (Bivalvia: Unionida).</title>
        <authorList>
            <person name="Smith C.H."/>
        </authorList>
    </citation>
    <scope>NUCLEOTIDE SEQUENCE</scope>
    <source>
        <strain evidence="1">CHS0354</strain>
        <tissue evidence="1">Mantle</tissue>
    </source>
</reference>
<dbReference type="Proteomes" id="UP001195483">
    <property type="component" value="Unassembled WGS sequence"/>
</dbReference>
<organism evidence="1 2">
    <name type="scientific">Potamilus streckersoni</name>
    <dbReference type="NCBI Taxonomy" id="2493646"/>
    <lineage>
        <taxon>Eukaryota</taxon>
        <taxon>Metazoa</taxon>
        <taxon>Spiralia</taxon>
        <taxon>Lophotrochozoa</taxon>
        <taxon>Mollusca</taxon>
        <taxon>Bivalvia</taxon>
        <taxon>Autobranchia</taxon>
        <taxon>Heteroconchia</taxon>
        <taxon>Palaeoheterodonta</taxon>
        <taxon>Unionida</taxon>
        <taxon>Unionoidea</taxon>
        <taxon>Unionidae</taxon>
        <taxon>Ambleminae</taxon>
        <taxon>Lampsilini</taxon>
        <taxon>Potamilus</taxon>
    </lineage>
</organism>
<gene>
    <name evidence="1" type="ORF">CHS0354_038910</name>
</gene>
<evidence type="ECO:0000313" key="1">
    <source>
        <dbReference type="EMBL" id="KAK3596677.1"/>
    </source>
</evidence>
<dbReference type="AlphaFoldDB" id="A0AAE0SR41"/>
<proteinExistence type="predicted"/>
<feature type="non-terminal residue" evidence="1">
    <location>
        <position position="64"/>
    </location>
</feature>
<dbReference type="EMBL" id="JAEAOA010002268">
    <property type="protein sequence ID" value="KAK3596677.1"/>
    <property type="molecule type" value="Genomic_DNA"/>
</dbReference>
<reference evidence="1" key="1">
    <citation type="journal article" date="2021" name="Genome Biol. Evol.">
        <title>A High-Quality Reference Genome for a Parasitic Bivalve with Doubly Uniparental Inheritance (Bivalvia: Unionida).</title>
        <authorList>
            <person name="Smith C.H."/>
        </authorList>
    </citation>
    <scope>NUCLEOTIDE SEQUENCE</scope>
    <source>
        <strain evidence="1">CHS0354</strain>
    </source>
</reference>
<evidence type="ECO:0000313" key="2">
    <source>
        <dbReference type="Proteomes" id="UP001195483"/>
    </source>
</evidence>
<sequence length="64" mass="7451">MTELFGFERRERTSLSFWKIALIMWILTKSAQREFIHLSGSVGTRFLCRVLVRFVAGVEDVVSE</sequence>
<name>A0AAE0SR41_9BIVA</name>
<protein>
    <submittedName>
        <fullName evidence="1">Uncharacterized protein</fullName>
    </submittedName>
</protein>